<reference evidence="2 3" key="1">
    <citation type="submission" date="2019-08" db="EMBL/GenBank/DDBJ databases">
        <authorList>
            <person name="Hu J."/>
        </authorList>
    </citation>
    <scope>NUCLEOTIDE SEQUENCE [LARGE SCALE GENOMIC DNA]</scope>
    <source>
        <strain evidence="2 3">NEAU-184</strain>
    </source>
</reference>
<dbReference type="Proteomes" id="UP000325243">
    <property type="component" value="Unassembled WGS sequence"/>
</dbReference>
<dbReference type="InterPro" id="IPR011944">
    <property type="entry name" value="Steroid_delta5-4_isomerase"/>
</dbReference>
<dbReference type="InterPro" id="IPR032710">
    <property type="entry name" value="NTF2-like_dom_sf"/>
</dbReference>
<accession>A0A5S4V4U2</accession>
<comment type="caution">
    <text evidence="2">The sequence shown here is derived from an EMBL/GenBank/DDBJ whole genome shotgun (WGS) entry which is preliminary data.</text>
</comment>
<dbReference type="Gene3D" id="3.10.450.50">
    <property type="match status" value="1"/>
</dbReference>
<evidence type="ECO:0000313" key="2">
    <source>
        <dbReference type="EMBL" id="TYL52853.1"/>
    </source>
</evidence>
<dbReference type="RefSeq" id="WP_148732316.1">
    <property type="nucleotide sequence ID" value="NZ_VSSB01000001.1"/>
</dbReference>
<dbReference type="Pfam" id="PF14534">
    <property type="entry name" value="DUF4440"/>
    <property type="match status" value="1"/>
</dbReference>
<protein>
    <submittedName>
        <fullName evidence="2">SgcJ/EcaC family oxidoreductase</fullName>
    </submittedName>
</protein>
<name>A0A5S4V4U2_9MICO</name>
<dbReference type="SUPFAM" id="SSF54427">
    <property type="entry name" value="NTF2-like"/>
    <property type="match status" value="1"/>
</dbReference>
<feature type="domain" description="DUF4440" evidence="1">
    <location>
        <begin position="11"/>
        <end position="118"/>
    </location>
</feature>
<dbReference type="AlphaFoldDB" id="A0A5S4V4U2"/>
<evidence type="ECO:0000259" key="1">
    <source>
        <dbReference type="Pfam" id="PF14534"/>
    </source>
</evidence>
<organism evidence="2 3">
    <name type="scientific">Agromyces mariniharenae</name>
    <dbReference type="NCBI Taxonomy" id="2604423"/>
    <lineage>
        <taxon>Bacteria</taxon>
        <taxon>Bacillati</taxon>
        <taxon>Actinomycetota</taxon>
        <taxon>Actinomycetes</taxon>
        <taxon>Micrococcales</taxon>
        <taxon>Microbacteriaceae</taxon>
        <taxon>Agromyces</taxon>
    </lineage>
</organism>
<gene>
    <name evidence="2" type="ORF">FYC51_03715</name>
</gene>
<dbReference type="EMBL" id="VSSB01000001">
    <property type="protein sequence ID" value="TYL52853.1"/>
    <property type="molecule type" value="Genomic_DNA"/>
</dbReference>
<proteinExistence type="predicted"/>
<dbReference type="NCBIfam" id="TIGR02246">
    <property type="entry name" value="SgcJ/EcaC family oxidoreductase"/>
    <property type="match status" value="1"/>
</dbReference>
<keyword evidence="3" id="KW-1185">Reference proteome</keyword>
<sequence>MDQTTTTPDTIEAALARVSAAWDAGDATAYANEFTDDATYVIYAGIVYAGREAIERGHVPVFEKWQKGSRMRMRVISVRPIGDDVAVVLTEGGIGKRRIPIDKVQTFTMLRRDGRWQCAAFQNTKKNRLFIRMNSTFDPSR</sequence>
<dbReference type="InterPro" id="IPR027843">
    <property type="entry name" value="DUF4440"/>
</dbReference>
<evidence type="ECO:0000313" key="3">
    <source>
        <dbReference type="Proteomes" id="UP000325243"/>
    </source>
</evidence>